<evidence type="ECO:0000256" key="1">
    <source>
        <dbReference type="ARBA" id="ARBA00004496"/>
    </source>
</evidence>
<keyword evidence="7 10" id="KW-0175">Coiled coil</keyword>
<evidence type="ECO:0000256" key="4">
    <source>
        <dbReference type="ARBA" id="ARBA00014130"/>
    </source>
</evidence>
<protein>
    <recommendedName>
        <fullName evidence="4">RAB6-interacting golgin</fullName>
    </recommendedName>
    <alternativeName>
        <fullName evidence="9">N-terminal kinase-like-binding protein 1</fullName>
    </alternativeName>
    <alternativeName>
        <fullName evidence="8">SCY1-like 1-binding protein 1</fullName>
    </alternativeName>
</protein>
<feature type="region of interest" description="Disordered" evidence="11">
    <location>
        <begin position="1"/>
        <end position="125"/>
    </location>
</feature>
<keyword evidence="5" id="KW-0963">Cytoplasm</keyword>
<evidence type="ECO:0000256" key="3">
    <source>
        <dbReference type="ARBA" id="ARBA00005599"/>
    </source>
</evidence>
<dbReference type="EMBL" id="JAFIRN010000006">
    <property type="protein sequence ID" value="KAG5847402.1"/>
    <property type="molecule type" value="Genomic_DNA"/>
</dbReference>
<evidence type="ECO:0000256" key="11">
    <source>
        <dbReference type="SAM" id="MobiDB-lite"/>
    </source>
</evidence>
<dbReference type="AlphaFoldDB" id="A0A9D3MG99"/>
<gene>
    <name evidence="12" type="ORF">ANANG_G00125670</name>
</gene>
<dbReference type="GO" id="GO:1905515">
    <property type="term" value="P:non-motile cilium assembly"/>
    <property type="evidence" value="ECO:0007669"/>
    <property type="project" value="TreeGrafter"/>
</dbReference>
<dbReference type="GO" id="GO:0005794">
    <property type="term" value="C:Golgi apparatus"/>
    <property type="evidence" value="ECO:0007669"/>
    <property type="project" value="UniProtKB-SubCell"/>
</dbReference>
<dbReference type="Proteomes" id="UP001044222">
    <property type="component" value="Chromosome 6"/>
</dbReference>
<organism evidence="12 13">
    <name type="scientific">Anguilla anguilla</name>
    <name type="common">European freshwater eel</name>
    <name type="synonym">Muraena anguilla</name>
    <dbReference type="NCBI Taxonomy" id="7936"/>
    <lineage>
        <taxon>Eukaryota</taxon>
        <taxon>Metazoa</taxon>
        <taxon>Chordata</taxon>
        <taxon>Craniata</taxon>
        <taxon>Vertebrata</taxon>
        <taxon>Euteleostomi</taxon>
        <taxon>Actinopterygii</taxon>
        <taxon>Neopterygii</taxon>
        <taxon>Teleostei</taxon>
        <taxon>Anguilliformes</taxon>
        <taxon>Anguillidae</taxon>
        <taxon>Anguilla</taxon>
    </lineage>
</organism>
<evidence type="ECO:0000256" key="7">
    <source>
        <dbReference type="ARBA" id="ARBA00023054"/>
    </source>
</evidence>
<evidence type="ECO:0000256" key="5">
    <source>
        <dbReference type="ARBA" id="ARBA00022490"/>
    </source>
</evidence>
<sequence>MAGWAGFSDEELRRMQQKGPADEVVPSVSGHGRRPAPTNRSRQQMQMERALKTTARKHVSGSLPPDQRLAKPEEHASNEVPPAPPVPEATEAVQETTQDDRKTLILKTEPEPEPDSAPVPKELEKQEVELREKTRLELLQQEQRMMEEMNKRKKALLSKTLAEKSRKTQAETVKLKRIQRELQALDDMVSNDIGILRGRIEQATWDYSSAWTRYNRAEAKFVKAKLDLHRKAELKEQLTEHLCAIIQQNEQRKARKLEQLMKQLELQPDEESLELEIQVEHMLKEQEDVEGSEPVRQACEERKGAGPEAVEGSSHGNTGNMEEIPLCAKELEKKDLYSEPAVIPVTTEPVASEAPISTA</sequence>
<dbReference type="InterPro" id="IPR007033">
    <property type="entry name" value="GORAB"/>
</dbReference>
<comment type="caution">
    <text evidence="12">The sequence shown here is derived from an EMBL/GenBank/DDBJ whole genome shotgun (WGS) entry which is preliminary data.</text>
</comment>
<dbReference type="PANTHER" id="PTHR21470">
    <property type="entry name" value="RAB6-INTERACTING PROTEIN GORAB"/>
    <property type="match status" value="1"/>
</dbReference>
<evidence type="ECO:0000256" key="10">
    <source>
        <dbReference type="SAM" id="Coils"/>
    </source>
</evidence>
<comment type="similarity">
    <text evidence="3">Belongs to the GORAB family.</text>
</comment>
<comment type="subcellular location">
    <subcellularLocation>
        <location evidence="1">Cytoplasm</location>
    </subcellularLocation>
    <subcellularLocation>
        <location evidence="2">Golgi apparatus</location>
    </subcellularLocation>
</comment>
<feature type="coiled-coil region" evidence="10">
    <location>
        <begin position="131"/>
        <end position="159"/>
    </location>
</feature>
<reference evidence="12" key="1">
    <citation type="submission" date="2021-01" db="EMBL/GenBank/DDBJ databases">
        <title>A chromosome-scale assembly of European eel, Anguilla anguilla.</title>
        <authorList>
            <person name="Henkel C."/>
            <person name="Jong-Raadsen S.A."/>
            <person name="Dufour S."/>
            <person name="Weltzien F.-A."/>
            <person name="Palstra A.P."/>
            <person name="Pelster B."/>
            <person name="Spaink H.P."/>
            <person name="Van Den Thillart G.E."/>
            <person name="Jansen H."/>
            <person name="Zahm M."/>
            <person name="Klopp C."/>
            <person name="Cedric C."/>
            <person name="Louis A."/>
            <person name="Berthelot C."/>
            <person name="Parey E."/>
            <person name="Roest Crollius H."/>
            <person name="Montfort J."/>
            <person name="Robinson-Rechavi M."/>
            <person name="Bucao C."/>
            <person name="Bouchez O."/>
            <person name="Gislard M."/>
            <person name="Lluch J."/>
            <person name="Milhes M."/>
            <person name="Lampietro C."/>
            <person name="Lopez Roques C."/>
            <person name="Donnadieu C."/>
            <person name="Braasch I."/>
            <person name="Desvignes T."/>
            <person name="Postlethwait J."/>
            <person name="Bobe J."/>
            <person name="Guiguen Y."/>
            <person name="Dirks R."/>
        </authorList>
    </citation>
    <scope>NUCLEOTIDE SEQUENCE</scope>
    <source>
        <strain evidence="12">Tag_6206</strain>
        <tissue evidence="12">Liver</tissue>
    </source>
</reference>
<keyword evidence="13" id="KW-1185">Reference proteome</keyword>
<evidence type="ECO:0000256" key="6">
    <source>
        <dbReference type="ARBA" id="ARBA00023034"/>
    </source>
</evidence>
<evidence type="ECO:0000313" key="13">
    <source>
        <dbReference type="Proteomes" id="UP001044222"/>
    </source>
</evidence>
<keyword evidence="6" id="KW-0333">Golgi apparatus</keyword>
<evidence type="ECO:0000256" key="2">
    <source>
        <dbReference type="ARBA" id="ARBA00004555"/>
    </source>
</evidence>
<feature type="coiled-coil region" evidence="10">
    <location>
        <begin position="231"/>
        <end position="267"/>
    </location>
</feature>
<proteinExistence type="inferred from homology"/>
<feature type="region of interest" description="Disordered" evidence="11">
    <location>
        <begin position="285"/>
        <end position="323"/>
    </location>
</feature>
<name>A0A9D3MG99_ANGAN</name>
<evidence type="ECO:0000256" key="8">
    <source>
        <dbReference type="ARBA" id="ARBA00032512"/>
    </source>
</evidence>
<accession>A0A9D3MG99</accession>
<feature type="compositionally biased region" description="Basic and acidic residues" evidence="11">
    <location>
        <begin position="68"/>
        <end position="77"/>
    </location>
</feature>
<evidence type="ECO:0000313" key="12">
    <source>
        <dbReference type="EMBL" id="KAG5847402.1"/>
    </source>
</evidence>
<dbReference type="PANTHER" id="PTHR21470:SF2">
    <property type="entry name" value="RAB6-INTERACTING GOLGIN"/>
    <property type="match status" value="1"/>
</dbReference>
<evidence type="ECO:0000256" key="9">
    <source>
        <dbReference type="ARBA" id="ARBA00033032"/>
    </source>
</evidence>